<name>A0ABQ6MF95_9STRA</name>
<accession>A0ABQ6MF95</accession>
<dbReference type="EMBL" id="BRYB01000210">
    <property type="protein sequence ID" value="GMI25252.1"/>
    <property type="molecule type" value="Genomic_DNA"/>
</dbReference>
<reference evidence="3 4" key="1">
    <citation type="journal article" date="2023" name="Commun. Biol.">
        <title>Genome analysis of Parmales, the sister group of diatoms, reveals the evolutionary specialization of diatoms from phago-mixotrophs to photoautotrophs.</title>
        <authorList>
            <person name="Ban H."/>
            <person name="Sato S."/>
            <person name="Yoshikawa S."/>
            <person name="Yamada K."/>
            <person name="Nakamura Y."/>
            <person name="Ichinomiya M."/>
            <person name="Sato N."/>
            <person name="Blanc-Mathieu R."/>
            <person name="Endo H."/>
            <person name="Kuwata A."/>
            <person name="Ogata H."/>
        </authorList>
    </citation>
    <scope>NUCLEOTIDE SEQUENCE [LARGE SCALE GENOMIC DNA]</scope>
</reference>
<dbReference type="InterPro" id="IPR010987">
    <property type="entry name" value="Glutathione-S-Trfase_C-like"/>
</dbReference>
<feature type="domain" description="GST N-terminal" evidence="1">
    <location>
        <begin position="3"/>
        <end position="84"/>
    </location>
</feature>
<proteinExistence type="predicted"/>
<feature type="domain" description="GST C-terminal" evidence="2">
    <location>
        <begin position="86"/>
        <end position="205"/>
    </location>
</feature>
<dbReference type="InterPro" id="IPR004045">
    <property type="entry name" value="Glutathione_S-Trfase_N"/>
</dbReference>
<evidence type="ECO:0000259" key="2">
    <source>
        <dbReference type="PROSITE" id="PS50405"/>
    </source>
</evidence>
<dbReference type="Gene3D" id="3.40.30.10">
    <property type="entry name" value="Glutaredoxin"/>
    <property type="match status" value="1"/>
</dbReference>
<keyword evidence="4" id="KW-1185">Reference proteome</keyword>
<dbReference type="InterPro" id="IPR036282">
    <property type="entry name" value="Glutathione-S-Trfase_C_sf"/>
</dbReference>
<evidence type="ECO:0000259" key="1">
    <source>
        <dbReference type="PROSITE" id="PS50404"/>
    </source>
</evidence>
<sequence>MSSPANLTYFRGWGLAEQIRWMLAVAPETSSFTQTALETREAFLSLRDSSLQYNQLPLLEIDGLKLVQSGACVRYLASRAKIAGNGPAAAARVDMACCAIGDARLGVVKWPFSPDKRVHLDTFVQPLVNKWFPLLEDQAVASSTSWLCDTPEFTAADVLLAEATIAYEEMGVELSTYTKVQEIKGRVMKMDGIKVYLESELRFPFPREGDICDAYVANVNTVLGR</sequence>
<evidence type="ECO:0000313" key="3">
    <source>
        <dbReference type="EMBL" id="GMI25252.1"/>
    </source>
</evidence>
<dbReference type="Pfam" id="PF14497">
    <property type="entry name" value="GST_C_3"/>
    <property type="match status" value="1"/>
</dbReference>
<dbReference type="InterPro" id="IPR050213">
    <property type="entry name" value="GST_superfamily"/>
</dbReference>
<dbReference type="Pfam" id="PF02798">
    <property type="entry name" value="GST_N"/>
    <property type="match status" value="1"/>
</dbReference>
<dbReference type="SUPFAM" id="SSF52833">
    <property type="entry name" value="Thioredoxin-like"/>
    <property type="match status" value="1"/>
</dbReference>
<dbReference type="PANTHER" id="PTHR11571">
    <property type="entry name" value="GLUTATHIONE S-TRANSFERASE"/>
    <property type="match status" value="1"/>
</dbReference>
<dbReference type="Gene3D" id="1.20.1050.10">
    <property type="match status" value="1"/>
</dbReference>
<evidence type="ECO:0000313" key="4">
    <source>
        <dbReference type="Proteomes" id="UP001165060"/>
    </source>
</evidence>
<dbReference type="Proteomes" id="UP001165060">
    <property type="component" value="Unassembled WGS sequence"/>
</dbReference>
<dbReference type="SUPFAM" id="SSF47616">
    <property type="entry name" value="GST C-terminal domain-like"/>
    <property type="match status" value="1"/>
</dbReference>
<evidence type="ECO:0008006" key="5">
    <source>
        <dbReference type="Google" id="ProtNLM"/>
    </source>
</evidence>
<comment type="caution">
    <text evidence="3">The sequence shown here is derived from an EMBL/GenBank/DDBJ whole genome shotgun (WGS) entry which is preliminary data.</text>
</comment>
<organism evidence="3 4">
    <name type="scientific">Tetraparma gracilis</name>
    <dbReference type="NCBI Taxonomy" id="2962635"/>
    <lineage>
        <taxon>Eukaryota</taxon>
        <taxon>Sar</taxon>
        <taxon>Stramenopiles</taxon>
        <taxon>Ochrophyta</taxon>
        <taxon>Bolidophyceae</taxon>
        <taxon>Parmales</taxon>
        <taxon>Triparmaceae</taxon>
        <taxon>Tetraparma</taxon>
    </lineage>
</organism>
<protein>
    <recommendedName>
        <fullName evidence="5">Glutathione S-transferase</fullName>
    </recommendedName>
</protein>
<gene>
    <name evidence="3" type="ORF">TeGR_g7912</name>
</gene>
<dbReference type="PROSITE" id="PS50405">
    <property type="entry name" value="GST_CTER"/>
    <property type="match status" value="1"/>
</dbReference>
<dbReference type="PANTHER" id="PTHR11571:SF230">
    <property type="entry name" value="GLUTATHIONE TRANSFERASE"/>
    <property type="match status" value="1"/>
</dbReference>
<dbReference type="InterPro" id="IPR004046">
    <property type="entry name" value="GST_C"/>
</dbReference>
<dbReference type="InterPro" id="IPR036249">
    <property type="entry name" value="Thioredoxin-like_sf"/>
</dbReference>
<dbReference type="PROSITE" id="PS50404">
    <property type="entry name" value="GST_NTER"/>
    <property type="match status" value="1"/>
</dbReference>